<evidence type="ECO:0000313" key="3">
    <source>
        <dbReference type="Proteomes" id="UP000193431"/>
    </source>
</evidence>
<sequence>MFFLVSGWLSAQCPSIGNNNPQFCDLDQAQVSDLPATDNGAGVNWFRTPSSNTPIPSNEFLTDNQVLFLDSASGGCGNRQRVTVGIFGQPRGANFQGICVTDNMQPTLDDLAVNGIDVQWYNQNTGGASLPLNTPIFDGQIYYADQQNPVSNCRTSRLSVVVEVVFVNSPTGQPVQTFCTATGTPTIADLVASGENRWYRNASSAAPLDPSTPLEDGEDYFATTIDLPCESSNRFRVEVVLEPANDSGDDTIVDFCSSSLVGQPTLDLFTLLDGTPVSGGTWTGPIPISGNLINTSDLNTNGGPYIFTYSVTASAACPASSSTLTFNITTPLSAGIGDTINLCETSSPIDLFSILDGNPDVGGTWTPALNSGTDIFDPAVDAAGSYIYSFPSVPPCNQGSSATIVVNVQNESSAGVGGNADVCNSDGPVDLLTLLGGNPDTGGSWSPSLASGTSIFDPLVDPAGDYTYTVNAMPPCTQTDQSVLTITIDTIPDAGEDGDVQLCETDAPVDLFTFLGGTPDAGGVWTPALASGTGVLDPSVDVTGVYTYTVSSNGSCMTTDQSVVLVIVQDFPDTGNDNSIDICENGISVDLFPLLGPDAEVGGVWNPALSSGTGFYDPTIDPAGTYTYSITATGFCSDIVSSTVTVNLLDSPNAGLDSTIDFCSTDAPRDLFAEIAGNPDPGGVWVPALASGSGVFDPQVDTAGSYEYQVSENTFCGNSDTSLVTVTVQLPANAGVGGSADICESDGLIDLFTLLGGNPDAGGYWLPALASGSGIFDPSVDTAGTYTYNVNPVIPCTSVSTSTLIVTISAAPNAGTNASIDLCESSAIVDLFSVLGGTPESGGVWSPALSSGSGVFDPSIDQAGIYEYTVSNSGCSSSSSSFVTVNLQTEPDAGIDATITICPFDGPTNLFSVLGGTPDAGGFWTPALSNNDNIFRPGVDPSGTYTYTVNGITPCNASATATVIVDAQPLPDPGTNGSLNVCSDDGTVDLFSALGGFPESGGTWFPALSSGTGIFDPSIDSAGSYSYTVVSSAPCNIAASSIIDVTIVPSSNSGVSSSISICTNATALDLFTVLGGSPDAGGVWSPTLDSGTGIFDPTVDPEGVYTYTVTGTSQCPNPSSSTVTVSFENSPNAGNDSSISFCESDARLDLFNLLGNDADAGGTWSPALNSGTGLFNPAIDPSGVYTYTVNSGAPCNESDAAQVTVFVQNLPNAGQNRNLTLCVTDTPVDLFVILGGTPDAGGIWSPALASGSGVFDPAVDTAGAYTYTVAATAPCTASDSAVVTVTVEDAPDAGTDASLELCSNDNPIDLFTVLGGIPDAGGIWSPALASGSGVFDPAVDAAGIYTYTITSAACATSSSSQVTVGLTQQANAGQDVTLDICGNDAPIDLLTLLGGTPDAGGTWSPALASGSGVFDPAVDTAGAYTYTVAATAPCTTDDSAVVTVTVEDAPDAGADASLDLCSNDNPIDLFTVLAGTPDVGGTWSPALASGSGVFDPSVDAAGTYTYTVTSAACATSSTSEVTVNITSEANAGQDATLDICSNDAVIDLFTLLGGTPDAGGTWNPALASGSGVFDPAVDTAGAYTYTIAATAPCTTDDSAVVTVTVEDAPDAGADASLDLCSNDNPIDLFTVLGGTPDAGGTWSPALASGSGVFDPSVDAAGTYTYTVTSAACATSSTSEVTVNITSEANAGQDATLDICSNDAVIDLFTLLGGTPDAGGTWNPALASGSGVFDPAVDTAGIYTYTVAATAPCTSDDSAVVTVTVEDAPDAGADASLDLCSNNSPIDLFTVLAGTPNAGGTWSPALASGSGVFDPSVDAAGTYTYTVTSAACAISSTSEVTVNITPEADAGQDAALDICSNDAAIDLFTLLGGTPDAGGTWSPALASGSGVFDPAVDTTGAYTYTVAATAPCTSDDSAVVIVTLEDAPDAGADASLDICSNNSPIDLFTVLAGTPNAGGTWSPALASGSGVFDPSVDAAGTYTYTVTSAACAISSTSEVTVNITPEADAGQDAALDICSNDAAIDLFTLLGGTPDAGGTWSPALASGSGVFDPAVDTTGAYTYTVAATAPCTSDDSAVVTVTVEDAPDAGADASLDLCSNDNPIDLFTVLGGTPDAGGIWSPALASGSGVFDPAVDAAGVYTYTLNGNNCGSASSSSITIILDSAIELNNVVITPEPEVCLGNGNIVLIEGLGNLPDGFYDFEFQLSGINSVNLTFNLEVIAGTTQVDILPSSLTNAGLTNIELISTTGNTLPCGTILTNNPTEGFEVISTDPVTLEPNGNVFCEEDNPTIQELTNNLNTTLSVNWFDSAIGGNLFDPQDALTNGGIYYAEAISSSNCVTNERVEVRVLVEPCDELGIIIPDGFSPNGDGINETFEIKNLRELYPFFVLRIYNRNGDILFTGRAQDPDWDGSNARDVTIGSGTVPAGVYFFVLDLNANKDDIQGRFYLSD</sequence>
<dbReference type="EMBL" id="CP019344">
    <property type="protein sequence ID" value="ARN77148.1"/>
    <property type="molecule type" value="Genomic_DNA"/>
</dbReference>
<dbReference type="InterPro" id="IPR026341">
    <property type="entry name" value="T9SS_type_B"/>
</dbReference>
<dbReference type="Proteomes" id="UP000193431">
    <property type="component" value="Chromosome"/>
</dbReference>
<name>A0A1W6MHR3_9FLAO</name>
<dbReference type="NCBIfam" id="TIGR04131">
    <property type="entry name" value="Bac_Flav_CTERM"/>
    <property type="match status" value="1"/>
</dbReference>
<evidence type="ECO:0000313" key="2">
    <source>
        <dbReference type="EMBL" id="ARN77148.1"/>
    </source>
</evidence>
<proteinExistence type="predicted"/>
<evidence type="ECO:0000259" key="1">
    <source>
        <dbReference type="Pfam" id="PF19081"/>
    </source>
</evidence>
<accession>A0A1W6MHR3</accession>
<dbReference type="Pfam" id="PF19081">
    <property type="entry name" value="Ig_7"/>
    <property type="match status" value="1"/>
</dbReference>
<reference evidence="2 3" key="1">
    <citation type="submission" date="2016-11" db="EMBL/GenBank/DDBJ databases">
        <title>Trade-off between light-utilization and light-protection in marine flavobacteria.</title>
        <authorList>
            <person name="Kumagai Y."/>
        </authorList>
    </citation>
    <scope>NUCLEOTIDE SEQUENCE [LARGE SCALE GENOMIC DNA]</scope>
    <source>
        <strain evidence="2 3">JCM 13191</strain>
    </source>
</reference>
<feature type="domain" description="Ig-like" evidence="1">
    <location>
        <begin position="2276"/>
        <end position="2351"/>
    </location>
</feature>
<protein>
    <recommendedName>
        <fullName evidence="1">Ig-like domain-containing protein</fullName>
    </recommendedName>
</protein>
<keyword evidence="3" id="KW-1185">Reference proteome</keyword>
<organism evidence="2 3">
    <name type="scientific">Nonlabens spongiae</name>
    <dbReference type="NCBI Taxonomy" id="331648"/>
    <lineage>
        <taxon>Bacteria</taxon>
        <taxon>Pseudomonadati</taxon>
        <taxon>Bacteroidota</taxon>
        <taxon>Flavobacteriia</taxon>
        <taxon>Flavobacteriales</taxon>
        <taxon>Flavobacteriaceae</taxon>
        <taxon>Nonlabens</taxon>
    </lineage>
</organism>
<dbReference type="Pfam" id="PF13585">
    <property type="entry name" value="CHU_C"/>
    <property type="match status" value="1"/>
</dbReference>
<gene>
    <name evidence="2" type="ORF">BST97_03610</name>
</gene>
<dbReference type="STRING" id="331648.BST97_03610"/>
<dbReference type="InterPro" id="IPR044023">
    <property type="entry name" value="Ig_7"/>
</dbReference>